<sequence length="237" mass="27201">MDLLKIQLLWCLLLLSFFKGFAQQETLKDNTNDVKIDSLYREDQFYFAFTYNTFENKPTGLNQQKFSIGVGAGFLRDMPINKDRTKAFATGIGVTYNNYNQNLGISGTAQNATYTILGTQSNFDKNKFTQLLIDVPLEFRWRTSTYQSYKFWRIYGGMKFSYLVYSKSVLNNNEGQTVITNNNDFNKLLYGLYLSAGYNTLNVYAYYGLNPLFKSAEIDGVKAKMNALNVGVIFYIL</sequence>
<name>A0ABU9HQ78_9FLAO</name>
<evidence type="ECO:0000313" key="3">
    <source>
        <dbReference type="EMBL" id="MEL1242312.1"/>
    </source>
</evidence>
<dbReference type="Proteomes" id="UP001398556">
    <property type="component" value="Unassembled WGS sequence"/>
</dbReference>
<feature type="chain" id="PRO_5047457123" evidence="1">
    <location>
        <begin position="23"/>
        <end position="237"/>
    </location>
</feature>
<dbReference type="RefSeq" id="WP_341701511.1">
    <property type="nucleotide sequence ID" value="NZ_JBBYHU010000039.1"/>
</dbReference>
<evidence type="ECO:0000313" key="4">
    <source>
        <dbReference type="Proteomes" id="UP001398556"/>
    </source>
</evidence>
<feature type="signal peptide" evidence="1">
    <location>
        <begin position="1"/>
        <end position="22"/>
    </location>
</feature>
<evidence type="ECO:0000256" key="1">
    <source>
        <dbReference type="SAM" id="SignalP"/>
    </source>
</evidence>
<evidence type="ECO:0000259" key="2">
    <source>
        <dbReference type="Pfam" id="PF13568"/>
    </source>
</evidence>
<keyword evidence="4" id="KW-1185">Reference proteome</keyword>
<dbReference type="InterPro" id="IPR025665">
    <property type="entry name" value="Beta-barrel_OMP_2"/>
</dbReference>
<accession>A0ABU9HQ78</accession>
<organism evidence="3 4">
    <name type="scientific">Flavobacterium flavipallidum</name>
    <dbReference type="NCBI Taxonomy" id="3139140"/>
    <lineage>
        <taxon>Bacteria</taxon>
        <taxon>Pseudomonadati</taxon>
        <taxon>Bacteroidota</taxon>
        <taxon>Flavobacteriia</taxon>
        <taxon>Flavobacteriales</taxon>
        <taxon>Flavobacteriaceae</taxon>
        <taxon>Flavobacterium</taxon>
    </lineage>
</organism>
<proteinExistence type="predicted"/>
<comment type="caution">
    <text evidence="3">The sequence shown here is derived from an EMBL/GenBank/DDBJ whole genome shotgun (WGS) entry which is preliminary data.</text>
</comment>
<reference evidence="3 4" key="1">
    <citation type="submission" date="2024-04" db="EMBL/GenBank/DDBJ databases">
        <title>Flavobacterium sp. DGU99 16S ribosomal RNA gene Genome sequencing and assembly.</title>
        <authorList>
            <person name="Park S."/>
        </authorList>
    </citation>
    <scope>NUCLEOTIDE SEQUENCE [LARGE SCALE GENOMIC DNA]</scope>
    <source>
        <strain evidence="3 4">DGU99</strain>
    </source>
</reference>
<keyword evidence="1" id="KW-0732">Signal</keyword>
<feature type="domain" description="Outer membrane protein beta-barrel" evidence="2">
    <location>
        <begin position="21"/>
        <end position="213"/>
    </location>
</feature>
<dbReference type="Pfam" id="PF13568">
    <property type="entry name" value="OMP_b-brl_2"/>
    <property type="match status" value="1"/>
</dbReference>
<dbReference type="EMBL" id="JBBYHU010000039">
    <property type="protein sequence ID" value="MEL1242312.1"/>
    <property type="molecule type" value="Genomic_DNA"/>
</dbReference>
<gene>
    <name evidence="3" type="ORF">AAEO59_14730</name>
</gene>
<protein>
    <submittedName>
        <fullName evidence="3">Porin family protein</fullName>
    </submittedName>
</protein>